<evidence type="ECO:0000256" key="3">
    <source>
        <dbReference type="ARBA" id="ARBA00022989"/>
    </source>
</evidence>
<dbReference type="Pfam" id="PF04357">
    <property type="entry name" value="TamB"/>
    <property type="match status" value="1"/>
</dbReference>
<evidence type="ECO:0000256" key="2">
    <source>
        <dbReference type="ARBA" id="ARBA00022692"/>
    </source>
</evidence>
<dbReference type="GO" id="GO:0097347">
    <property type="term" value="C:TAM protein secretion complex"/>
    <property type="evidence" value="ECO:0007669"/>
    <property type="project" value="TreeGrafter"/>
</dbReference>
<feature type="domain" description="Translocation and assembly module TamB C-terminal" evidence="5">
    <location>
        <begin position="918"/>
        <end position="1254"/>
    </location>
</feature>
<keyword evidence="2" id="KW-0812">Transmembrane</keyword>
<dbReference type="RefSeq" id="WP_027276083.1">
    <property type="nucleotide sequence ID" value="NZ_BRLH01000007.1"/>
</dbReference>
<comment type="caution">
    <text evidence="6">The sequence shown here is derived from an EMBL/GenBank/DDBJ whole genome shotgun (WGS) entry which is preliminary data.</text>
</comment>
<evidence type="ECO:0000313" key="6">
    <source>
        <dbReference type="EMBL" id="GKX56649.1"/>
    </source>
</evidence>
<dbReference type="GO" id="GO:0009306">
    <property type="term" value="P:protein secretion"/>
    <property type="evidence" value="ECO:0007669"/>
    <property type="project" value="InterPro"/>
</dbReference>
<evidence type="ECO:0000313" key="7">
    <source>
        <dbReference type="Proteomes" id="UP001058124"/>
    </source>
</evidence>
<protein>
    <submittedName>
        <fullName evidence="6">Translocation/assembly module TamB</fullName>
    </submittedName>
</protein>
<dbReference type="Proteomes" id="UP001058124">
    <property type="component" value="Unassembled WGS sequence"/>
</dbReference>
<keyword evidence="4" id="KW-0472">Membrane</keyword>
<reference evidence="6" key="1">
    <citation type="submission" date="2022-06" db="EMBL/GenBank/DDBJ databases">
        <title>Draft genome sequences of Leminorella grimontii str. JCM5902.</title>
        <authorList>
            <person name="Wakabayashi Y."/>
            <person name="Kojima K."/>
        </authorList>
    </citation>
    <scope>NUCLEOTIDE SEQUENCE</scope>
    <source>
        <strain evidence="6">JCM 5902</strain>
    </source>
</reference>
<keyword evidence="3" id="KW-1133">Transmembrane helix</keyword>
<keyword evidence="7" id="KW-1185">Reference proteome</keyword>
<name>A0AAV5N4I2_9GAMM</name>
<accession>A0AAV5N4I2</accession>
<evidence type="ECO:0000256" key="1">
    <source>
        <dbReference type="ARBA" id="ARBA00004167"/>
    </source>
</evidence>
<dbReference type="PANTHER" id="PTHR36985">
    <property type="entry name" value="TRANSLOCATION AND ASSEMBLY MODULE SUBUNIT TAMB"/>
    <property type="match status" value="1"/>
</dbReference>
<organism evidence="6 7">
    <name type="scientific">Leminorella grimontii</name>
    <dbReference type="NCBI Taxonomy" id="82981"/>
    <lineage>
        <taxon>Bacteria</taxon>
        <taxon>Pseudomonadati</taxon>
        <taxon>Pseudomonadota</taxon>
        <taxon>Gammaproteobacteria</taxon>
        <taxon>Enterobacterales</taxon>
        <taxon>Budviciaceae</taxon>
        <taxon>Leminorella</taxon>
    </lineage>
</organism>
<evidence type="ECO:0000259" key="5">
    <source>
        <dbReference type="Pfam" id="PF04357"/>
    </source>
</evidence>
<evidence type="ECO:0000256" key="4">
    <source>
        <dbReference type="ARBA" id="ARBA00023136"/>
    </source>
</evidence>
<dbReference type="EMBL" id="BRLH01000007">
    <property type="protein sequence ID" value="GKX56649.1"/>
    <property type="molecule type" value="Genomic_DNA"/>
</dbReference>
<gene>
    <name evidence="6" type="ORF">SOASR030_27610</name>
</gene>
<dbReference type="GO" id="GO:0005886">
    <property type="term" value="C:plasma membrane"/>
    <property type="evidence" value="ECO:0007669"/>
    <property type="project" value="InterPro"/>
</dbReference>
<dbReference type="PANTHER" id="PTHR36985:SF1">
    <property type="entry name" value="TRANSLOCATION AND ASSEMBLY MODULE SUBUNIT TAMB"/>
    <property type="match status" value="1"/>
</dbReference>
<comment type="subcellular location">
    <subcellularLocation>
        <location evidence="1">Membrane</location>
        <topology evidence="1">Single-pass membrane protein</topology>
    </subcellularLocation>
</comment>
<dbReference type="AlphaFoldDB" id="A0AAV5N4I2"/>
<proteinExistence type="predicted"/>
<dbReference type="InterPro" id="IPR007452">
    <property type="entry name" value="TamB_C"/>
</dbReference>
<sequence>MNVKKWIKRTLIGLLLLVILLVAALAFLLGTQTGLQFTLGQLPKVVPGLSIGDVKGGLRDLTLSNVGYEMPGVAVGVNTFHLSINFGCITDGRICVNAVTADGANVKIDTASIPASETPEADTNSGGPITDIQTPYPIELSLLRLTNVNVAVDDMTIALGEFRTEASWQNRQINIRPTNVRRLTVNLPPAPQEAPAPPTQPVQTTGEALKALFSQPLLASLPEVILPMDFTLASLTGEDLRLTGGAPLQIDRLELSAETKEAHVQILSLKVNAPEGIIALTGDATMSERWPVNLTLNATVNEPTLRGEKLKLLLGGEVTGQLTVDLNASGPIGATLTAQTSLSTAGLPVALTLESPRVQWPLSGKGDYRVNNTRLRLTGSALDYALSLRASVEGTDIPPAELLLDGKGNEGAFTLSRLRLSALQGKAEVNGVVDWSNAVSWRAQLNVDGINTAKQWPEWPATLNGKVSTKGSLYGGSWQLDVPEIDLNGLVKQNRLSVQGALKGNDSGQWTIPGFTLSLGPNSVKAKGSLAKDWNLDADINAPKLTGMLPGLSGTAKGSLRLRGNAKAPQLLADLTANGLGWQDMQVGNVALNGDVTSASQIKGTLSLKVKELRQGDMHISQLVLDADGNESRHQLRLDISGEPVSGGLALSGSFDRASESWKGTLSNTRFNTPVGEWRPSQDVALGYRNLQQTVSVGSHCWRNPNAEVCIPKTIEAGPSGKASIVLNRFDLAMLAPMLGGETKAKGVFTGNADVSWSAGGGMPQATVALRGNGVTVNQMVSGRWMPIALDTLTLDAQARGNRAELSWLMKIANNGSLSGKVQVSDPQGSRGLSGLIKIDGVSLDLLKPVLGKKERAEGALNADLKIAGTAQSPRILGQLALERLRLNTQWAPLVVTEGRLAMNFSGTRSDLNGAIQTEKGSLTLGGNADWRNPDAWRAAITAKGDRIRIAMPPTVALDVSPDIVFEASPNLLTLNGSVSIPWARIVVEEVPASATGVSSDEVMLDRSLKPIEPKTASIPISSNLTINIGNNVSINAFGLKARLQGDLKVVQDKKGLGLNGQVNIPSGQFHAYGQDLIVRKGVIQFAGPPDQPSLNLEAIRNPDSTENDVTAGVRVTGLATEPKVEIFSDPAMSQQEALSYLLRGQGLDSSGGDSDMMTSMLIGMGVAKSGKLVGQIGEAFGVKNLSLDTQGVGDSSSVVVSGYIMPGLQVKYGVGIFDSLATLTLRYRLMPRLYLEAVSGIDQALDVLYQFEF</sequence>